<dbReference type="Proteomes" id="UP001598251">
    <property type="component" value="Unassembled WGS sequence"/>
</dbReference>
<keyword evidence="4" id="KW-1185">Reference proteome</keyword>
<reference evidence="3 4" key="1">
    <citation type="submission" date="2024-09" db="EMBL/GenBank/DDBJ databases">
        <title>The Natural Products Discovery Center: Release of the First 8490 Sequenced Strains for Exploring Actinobacteria Biosynthetic Diversity.</title>
        <authorList>
            <person name="Kalkreuter E."/>
            <person name="Kautsar S.A."/>
            <person name="Yang D."/>
            <person name="Bader C.D."/>
            <person name="Teijaro C.N."/>
            <person name="Fluegel L."/>
            <person name="Davis C.M."/>
            <person name="Simpson J.R."/>
            <person name="Lauterbach L."/>
            <person name="Steele A.D."/>
            <person name="Gui C."/>
            <person name="Meng S."/>
            <person name="Li G."/>
            <person name="Viehrig K."/>
            <person name="Ye F."/>
            <person name="Su P."/>
            <person name="Kiefer A.F."/>
            <person name="Nichols A."/>
            <person name="Cepeda A.J."/>
            <person name="Yan W."/>
            <person name="Fan B."/>
            <person name="Jiang Y."/>
            <person name="Adhikari A."/>
            <person name="Zheng C.-J."/>
            <person name="Schuster L."/>
            <person name="Cowan T.M."/>
            <person name="Smanski M.J."/>
            <person name="Chevrette M.G."/>
            <person name="De Carvalho L.P.S."/>
            <person name="Shen B."/>
        </authorList>
    </citation>
    <scope>NUCLEOTIDE SEQUENCE [LARGE SCALE GENOMIC DNA]</scope>
    <source>
        <strain evidence="3 4">NPDC058546</strain>
    </source>
</reference>
<organism evidence="3 4">
    <name type="scientific">Streptomyces sindenensis</name>
    <dbReference type="NCBI Taxonomy" id="67363"/>
    <lineage>
        <taxon>Bacteria</taxon>
        <taxon>Bacillati</taxon>
        <taxon>Actinomycetota</taxon>
        <taxon>Actinomycetes</taxon>
        <taxon>Kitasatosporales</taxon>
        <taxon>Streptomycetaceae</taxon>
        <taxon>Streptomyces</taxon>
    </lineage>
</organism>
<evidence type="ECO:0000259" key="2">
    <source>
        <dbReference type="Pfam" id="PF05270"/>
    </source>
</evidence>
<dbReference type="Pfam" id="PF05270">
    <property type="entry name" value="AbfB"/>
    <property type="match status" value="1"/>
</dbReference>
<dbReference type="InterPro" id="IPR036195">
    <property type="entry name" value="AbfB_ABD_sf"/>
</dbReference>
<evidence type="ECO:0000313" key="3">
    <source>
        <dbReference type="EMBL" id="MFD4216551.1"/>
    </source>
</evidence>
<gene>
    <name evidence="3" type="ORF">ACFWSS_27155</name>
</gene>
<accession>A0ABW6EVX1</accession>
<evidence type="ECO:0000256" key="1">
    <source>
        <dbReference type="SAM" id="MobiDB-lite"/>
    </source>
</evidence>
<dbReference type="SUPFAM" id="SSF110221">
    <property type="entry name" value="AbfB domain"/>
    <property type="match status" value="1"/>
</dbReference>
<sequence>MTSSLCRAATFPREPGPADPDWSSFRSLNHPARHLRHAGLALRVDEAVNAGDRADATFRVGY</sequence>
<protein>
    <submittedName>
        <fullName evidence="3">AbfB domain-containing protein</fullName>
    </submittedName>
</protein>
<feature type="region of interest" description="Disordered" evidence="1">
    <location>
        <begin position="1"/>
        <end position="22"/>
    </location>
</feature>
<dbReference type="InterPro" id="IPR007934">
    <property type="entry name" value="AbfB_ABD"/>
</dbReference>
<name>A0ABW6EVX1_9ACTN</name>
<proteinExistence type="predicted"/>
<evidence type="ECO:0000313" key="4">
    <source>
        <dbReference type="Proteomes" id="UP001598251"/>
    </source>
</evidence>
<dbReference type="EMBL" id="JBHXOF010000021">
    <property type="protein sequence ID" value="MFD4216551.1"/>
    <property type="molecule type" value="Genomic_DNA"/>
</dbReference>
<dbReference type="Gene3D" id="2.80.10.50">
    <property type="match status" value="1"/>
</dbReference>
<dbReference type="RefSeq" id="WP_229825969.1">
    <property type="nucleotide sequence ID" value="NZ_BMSG01000044.1"/>
</dbReference>
<comment type="caution">
    <text evidence="3">The sequence shown here is derived from an EMBL/GenBank/DDBJ whole genome shotgun (WGS) entry which is preliminary data.</text>
</comment>
<feature type="domain" description="Alpha-L-arabinofuranosidase B arabinose-binding" evidence="2">
    <location>
        <begin position="7"/>
        <end position="60"/>
    </location>
</feature>